<dbReference type="Proteomes" id="UP000605970">
    <property type="component" value="Unassembled WGS sequence"/>
</dbReference>
<organism evidence="3 4">
    <name type="scientific">Meloidogyne graminicola</name>
    <dbReference type="NCBI Taxonomy" id="189291"/>
    <lineage>
        <taxon>Eukaryota</taxon>
        <taxon>Metazoa</taxon>
        <taxon>Ecdysozoa</taxon>
        <taxon>Nematoda</taxon>
        <taxon>Chromadorea</taxon>
        <taxon>Rhabditida</taxon>
        <taxon>Tylenchina</taxon>
        <taxon>Tylenchomorpha</taxon>
        <taxon>Tylenchoidea</taxon>
        <taxon>Meloidogynidae</taxon>
        <taxon>Meloidogyninae</taxon>
        <taxon>Meloidogyne</taxon>
    </lineage>
</organism>
<keyword evidence="4" id="KW-1185">Reference proteome</keyword>
<sequence length="249" mass="28225">MGSINYYGRFVNEMHKLRGPLDKFGSGAVNKKKHFKVLKKILNSELLLTHFDPSLPIVVTADASNYGVGAIISHKFSNGNEKVIERPCLSVCSAKFHKLLYGRSFILRTDHKPLLAIFGSKKGIKKCFQHPLQRWALLLANYNFKIEFVKTDKMGLADTLSRLMQDKDQQEDKVIALVQKSDCSDYVSDQTASEESLKYVLNVLIEESSLDAEVIKSETNKDSELLLIKSWPKNQQTKRSNFGRIVVKT</sequence>
<dbReference type="PANTHER" id="PTHR37984">
    <property type="entry name" value="PROTEIN CBG26694"/>
    <property type="match status" value="1"/>
</dbReference>
<name>A0A8S9ZEX3_9BILA</name>
<dbReference type="Pfam" id="PF17919">
    <property type="entry name" value="RT_RNaseH_2"/>
    <property type="match status" value="1"/>
</dbReference>
<feature type="domain" description="Reverse transcriptase/retrotransposon-derived protein RNase H-like" evidence="2">
    <location>
        <begin position="31"/>
        <end position="84"/>
    </location>
</feature>
<dbReference type="GO" id="GO:0003824">
    <property type="term" value="F:catalytic activity"/>
    <property type="evidence" value="ECO:0007669"/>
    <property type="project" value="UniProtKB-KW"/>
</dbReference>
<evidence type="ECO:0000259" key="2">
    <source>
        <dbReference type="Pfam" id="PF17919"/>
    </source>
</evidence>
<dbReference type="CDD" id="cd09274">
    <property type="entry name" value="RNase_HI_RT_Ty3"/>
    <property type="match status" value="1"/>
</dbReference>
<dbReference type="InterPro" id="IPR050951">
    <property type="entry name" value="Retrovirus_Pol_polyprotein"/>
</dbReference>
<dbReference type="SUPFAM" id="SSF56672">
    <property type="entry name" value="DNA/RNA polymerases"/>
    <property type="match status" value="1"/>
</dbReference>
<dbReference type="InterPro" id="IPR043502">
    <property type="entry name" value="DNA/RNA_pol_sf"/>
</dbReference>
<comment type="caution">
    <text evidence="3">The sequence shown here is derived from an EMBL/GenBank/DDBJ whole genome shotgun (WGS) entry which is preliminary data.</text>
</comment>
<dbReference type="EMBL" id="JABEBT010000122">
    <property type="protein sequence ID" value="KAF7631006.1"/>
    <property type="molecule type" value="Genomic_DNA"/>
</dbReference>
<gene>
    <name evidence="3" type="ORF">Mgra_00008782</name>
</gene>
<dbReference type="InterPro" id="IPR041577">
    <property type="entry name" value="RT_RNaseH_2"/>
</dbReference>
<dbReference type="OrthoDB" id="5850908at2759"/>
<keyword evidence="1" id="KW-0511">Multifunctional enzyme</keyword>
<evidence type="ECO:0000313" key="3">
    <source>
        <dbReference type="EMBL" id="KAF7631006.1"/>
    </source>
</evidence>
<protein>
    <submittedName>
        <fullName evidence="3">Integrase catalytic domain-containing protein</fullName>
    </submittedName>
</protein>
<accession>A0A8S9ZEX3</accession>
<evidence type="ECO:0000313" key="4">
    <source>
        <dbReference type="Proteomes" id="UP000605970"/>
    </source>
</evidence>
<proteinExistence type="predicted"/>
<reference evidence="3" key="1">
    <citation type="journal article" date="2020" name="Ecol. Evol.">
        <title>Genome structure and content of the rice root-knot nematode (Meloidogyne graminicola).</title>
        <authorList>
            <person name="Phan N.T."/>
            <person name="Danchin E.G.J."/>
            <person name="Klopp C."/>
            <person name="Perfus-Barbeoch L."/>
            <person name="Kozlowski D.K."/>
            <person name="Koutsovoulos G.D."/>
            <person name="Lopez-Roques C."/>
            <person name="Bouchez O."/>
            <person name="Zahm M."/>
            <person name="Besnard G."/>
            <person name="Bellafiore S."/>
        </authorList>
    </citation>
    <scope>NUCLEOTIDE SEQUENCE</scope>
    <source>
        <strain evidence="3">VN-18</strain>
    </source>
</reference>
<evidence type="ECO:0000256" key="1">
    <source>
        <dbReference type="ARBA" id="ARBA00023268"/>
    </source>
</evidence>
<dbReference type="AlphaFoldDB" id="A0A8S9ZEX3"/>
<dbReference type="PANTHER" id="PTHR37984:SF5">
    <property type="entry name" value="PROTEIN NYNRIN-LIKE"/>
    <property type="match status" value="1"/>
</dbReference>